<dbReference type="InterPro" id="IPR050319">
    <property type="entry name" value="ABC_transp_ATP-bind"/>
</dbReference>
<dbReference type="InterPro" id="IPR017871">
    <property type="entry name" value="ABC_transporter-like_CS"/>
</dbReference>
<organism evidence="6 7">
    <name type="scientific">Paenibacillus oralis</name>
    <dbReference type="NCBI Taxonomy" id="2490856"/>
    <lineage>
        <taxon>Bacteria</taxon>
        <taxon>Bacillati</taxon>
        <taxon>Bacillota</taxon>
        <taxon>Bacilli</taxon>
        <taxon>Bacillales</taxon>
        <taxon>Paenibacillaceae</taxon>
        <taxon>Paenibacillus</taxon>
    </lineage>
</organism>
<evidence type="ECO:0000259" key="5">
    <source>
        <dbReference type="PROSITE" id="PS50893"/>
    </source>
</evidence>
<protein>
    <submittedName>
        <fullName evidence="6">ABC transporter ATP-binding protein</fullName>
    </submittedName>
</protein>
<reference evidence="6 7" key="1">
    <citation type="submission" date="2018-11" db="EMBL/GenBank/DDBJ databases">
        <title>Genome sequencing of Paenibacillus sp. KCOM 3021 (= ChDC PVNT-B20).</title>
        <authorList>
            <person name="Kook J.-K."/>
            <person name="Park S.-N."/>
            <person name="Lim Y.K."/>
        </authorList>
    </citation>
    <scope>NUCLEOTIDE SEQUENCE [LARGE SCALE GENOMIC DNA]</scope>
    <source>
        <strain evidence="6 7">KCOM 3021</strain>
    </source>
</reference>
<dbReference type="Gene3D" id="3.40.50.300">
    <property type="entry name" value="P-loop containing nucleotide triphosphate hydrolases"/>
    <property type="match status" value="1"/>
</dbReference>
<accession>A0A3P3UAN6</accession>
<keyword evidence="7" id="KW-1185">Reference proteome</keyword>
<dbReference type="EMBL" id="RRCN01000001">
    <property type="protein sequence ID" value="RRJ67204.1"/>
    <property type="molecule type" value="Genomic_DNA"/>
</dbReference>
<dbReference type="Pfam" id="PF00005">
    <property type="entry name" value="ABC_tran"/>
    <property type="match status" value="1"/>
</dbReference>
<dbReference type="PROSITE" id="PS00211">
    <property type="entry name" value="ABC_TRANSPORTER_1"/>
    <property type="match status" value="1"/>
</dbReference>
<dbReference type="InterPro" id="IPR003439">
    <property type="entry name" value="ABC_transporter-like_ATP-bd"/>
</dbReference>
<proteinExistence type="inferred from homology"/>
<comment type="similarity">
    <text evidence="1">Belongs to the ABC transporter superfamily.</text>
</comment>
<dbReference type="SMART" id="SM00382">
    <property type="entry name" value="AAA"/>
    <property type="match status" value="1"/>
</dbReference>
<dbReference type="AlphaFoldDB" id="A0A3P3UAN6"/>
<evidence type="ECO:0000256" key="3">
    <source>
        <dbReference type="ARBA" id="ARBA00022741"/>
    </source>
</evidence>
<comment type="caution">
    <text evidence="6">The sequence shown here is derived from an EMBL/GenBank/DDBJ whole genome shotgun (WGS) entry which is preliminary data.</text>
</comment>
<dbReference type="OrthoDB" id="9802264at2"/>
<keyword evidence="4 6" id="KW-0067">ATP-binding</keyword>
<evidence type="ECO:0000313" key="6">
    <source>
        <dbReference type="EMBL" id="RRJ67204.1"/>
    </source>
</evidence>
<evidence type="ECO:0000256" key="1">
    <source>
        <dbReference type="ARBA" id="ARBA00005417"/>
    </source>
</evidence>
<dbReference type="GO" id="GO:0055085">
    <property type="term" value="P:transmembrane transport"/>
    <property type="evidence" value="ECO:0007669"/>
    <property type="project" value="UniProtKB-ARBA"/>
</dbReference>
<dbReference type="Proteomes" id="UP000267017">
    <property type="component" value="Unassembled WGS sequence"/>
</dbReference>
<dbReference type="PANTHER" id="PTHR43776">
    <property type="entry name" value="TRANSPORT ATP-BINDING PROTEIN"/>
    <property type="match status" value="1"/>
</dbReference>
<dbReference type="RefSeq" id="WP_128634984.1">
    <property type="nucleotide sequence ID" value="NZ_RRCN01000001.1"/>
</dbReference>
<sequence length="272" mass="30443">MILLEIDEVTKTFPAKTGGWLGRNDFHLALDRVSLRIGERECVALVGESGSGKSTLGHLILGLERPDSGAVRFMGQEWHRMTPRERQPFRRWMHAVFQNSSAALNPRMKAGDIVLEPLYNYEKAGKAALRERAGELLETVGLDPASADRYPHQFSGGQQQRLAIARAIAVRPKLIVLDEATSSLDAITQFEILALLKELQRSLNMSYLFITHDIKAACVFADRLLVMHEGRIVDEAFADLAENLSHPASLKLLDAMLITHPSQRARLLDRRD</sequence>
<dbReference type="InterPro" id="IPR027417">
    <property type="entry name" value="P-loop_NTPase"/>
</dbReference>
<dbReference type="PROSITE" id="PS50893">
    <property type="entry name" value="ABC_TRANSPORTER_2"/>
    <property type="match status" value="1"/>
</dbReference>
<dbReference type="PANTHER" id="PTHR43776:SF7">
    <property type="entry name" value="D,D-DIPEPTIDE TRANSPORT ATP-BINDING PROTEIN DDPF-RELATED"/>
    <property type="match status" value="1"/>
</dbReference>
<keyword evidence="3" id="KW-0547">Nucleotide-binding</keyword>
<feature type="domain" description="ABC transporter" evidence="5">
    <location>
        <begin position="4"/>
        <end position="254"/>
    </location>
</feature>
<keyword evidence="2" id="KW-0813">Transport</keyword>
<dbReference type="SUPFAM" id="SSF52540">
    <property type="entry name" value="P-loop containing nucleoside triphosphate hydrolases"/>
    <property type="match status" value="1"/>
</dbReference>
<dbReference type="InterPro" id="IPR003593">
    <property type="entry name" value="AAA+_ATPase"/>
</dbReference>
<evidence type="ECO:0000313" key="7">
    <source>
        <dbReference type="Proteomes" id="UP000267017"/>
    </source>
</evidence>
<gene>
    <name evidence="6" type="ORF">EHV15_32975</name>
</gene>
<dbReference type="CDD" id="cd03257">
    <property type="entry name" value="ABC_NikE_OppD_transporters"/>
    <property type="match status" value="1"/>
</dbReference>
<dbReference type="GO" id="GO:0005524">
    <property type="term" value="F:ATP binding"/>
    <property type="evidence" value="ECO:0007669"/>
    <property type="project" value="UniProtKB-KW"/>
</dbReference>
<name>A0A3P3UAN6_9BACL</name>
<dbReference type="GO" id="GO:0016887">
    <property type="term" value="F:ATP hydrolysis activity"/>
    <property type="evidence" value="ECO:0007669"/>
    <property type="project" value="InterPro"/>
</dbReference>
<evidence type="ECO:0000256" key="4">
    <source>
        <dbReference type="ARBA" id="ARBA00022840"/>
    </source>
</evidence>
<evidence type="ECO:0000256" key="2">
    <source>
        <dbReference type="ARBA" id="ARBA00022448"/>
    </source>
</evidence>